<evidence type="ECO:0000259" key="1">
    <source>
        <dbReference type="Pfam" id="PF14311"/>
    </source>
</evidence>
<dbReference type="Proteomes" id="UP000593580">
    <property type="component" value="Plasmid unnamed"/>
</dbReference>
<keyword evidence="3" id="KW-1185">Reference proteome</keyword>
<sequence length="447" mass="53568">MKELVEVKTDNEYSLLELDEKAAARKKRYMKIRHNKCMHEYSLDIYEFVKGKRRCPKCKGVELRKHFAYTREAIMIKVEESTKKEYSFVDSEYINANTLHKYKHNTCGTVFKKKWNKFKSGQRCPNCFRRGMDSMTHRYLKDIFDHFTIEYELEKEYDECINPQTGKRLKFDFYIPSIDLLIEVDGEQHERASYGKEAFESSKYRDSIKDSYVAKNKKDLLRIPAKLWERLPEEIEPYISQVLKRSVSAAEIKEVKQSQIPDRINKDLKKYHNGEYILVDNFYTGVDRKHTFRHRVCGHTFNDTLYFVKSNKNPCPQCRKEEKIKESFEKRAKTLDEKSNGRYSLDPKDPELRNNKSYVKCNRCKHSWYTLVGNIYTNNGGCPNCKRIKFIDEWRERYKEVLVYIAENKRLSEPLRKWVGYNIKRYEEGKLEPYKVRLLKSNQCKLL</sequence>
<keyword evidence="2" id="KW-0614">Plasmid</keyword>
<evidence type="ECO:0000313" key="3">
    <source>
        <dbReference type="Proteomes" id="UP000593580"/>
    </source>
</evidence>
<organism evidence="2 3">
    <name type="scientific">Sulfurimonas paralvinellae</name>
    <dbReference type="NCBI Taxonomy" id="317658"/>
    <lineage>
        <taxon>Bacteria</taxon>
        <taxon>Pseudomonadati</taxon>
        <taxon>Campylobacterota</taxon>
        <taxon>Epsilonproteobacteria</taxon>
        <taxon>Campylobacterales</taxon>
        <taxon>Sulfurimonadaceae</taxon>
        <taxon>Sulfurimonas</taxon>
    </lineage>
</organism>
<dbReference type="Pfam" id="PF14311">
    <property type="entry name" value="DUF4379"/>
    <property type="match status" value="1"/>
</dbReference>
<accession>A0A7M1BAT8</accession>
<name>A0A7M1BAT8_9BACT</name>
<feature type="domain" description="Treble clef zinc finger" evidence="1">
    <location>
        <begin position="356"/>
        <end position="387"/>
    </location>
</feature>
<geneLocation type="plasmid" evidence="2 3">
    <name>unnamed</name>
</geneLocation>
<dbReference type="KEGG" id="spal:FM071_10585"/>
<gene>
    <name evidence="2" type="ORF">FM071_10585</name>
</gene>
<protein>
    <recommendedName>
        <fullName evidence="1">Treble clef zinc finger domain-containing protein</fullName>
    </recommendedName>
</protein>
<proteinExistence type="predicted"/>
<dbReference type="AlphaFoldDB" id="A0A7M1BAT8"/>
<evidence type="ECO:0000313" key="2">
    <source>
        <dbReference type="EMBL" id="QOP46814.1"/>
    </source>
</evidence>
<dbReference type="EMBL" id="CP041407">
    <property type="protein sequence ID" value="QOP46814.1"/>
    <property type="molecule type" value="Genomic_DNA"/>
</dbReference>
<reference evidence="2 3" key="1">
    <citation type="submission" date="2019-07" db="EMBL/GenBank/DDBJ databases">
        <title>Sulfurimonas paralvinellae sp. nov., a novel mesophilic, hydrogen- and sulfur-oxidizing chemolithoautotroph within the Epsilonproteo- bacteria isolated from a deep-sea hydrothermal vent polychaete nest, reclassification of Thiomicrospira denitrificans as Sulfurimonas denitrificans comb. nov. and emended description of the genus Sulfurimonas.</title>
        <authorList>
            <person name="Wang S."/>
            <person name="Jiang L."/>
            <person name="Shao Z."/>
        </authorList>
    </citation>
    <scope>NUCLEOTIDE SEQUENCE [LARGE SCALE GENOMIC DNA]</scope>
    <source>
        <strain evidence="2 3">GO25</strain>
        <plasmid evidence="2 3">unnamed</plasmid>
    </source>
</reference>
<dbReference type="InterPro" id="IPR025487">
    <property type="entry name" value="DUF4379"/>
</dbReference>